<sequence length="106" mass="11633">MPYGDISGPHLQPLHPSLCLLLHPSTWDNIAGESGWEGLACASPQPVRDPPQRELSPLSGCPAAKSYLTIQHSHGLAASLPWLRWESHSTEGIRTERSSQSLTWGW</sequence>
<evidence type="ECO:0000313" key="1">
    <source>
        <dbReference type="EMBL" id="AWP16322.1"/>
    </source>
</evidence>
<dbReference type="Proteomes" id="UP000246464">
    <property type="component" value="Chromosome 17"/>
</dbReference>
<reference evidence="1 2" key="1">
    <citation type="submission" date="2017-12" db="EMBL/GenBank/DDBJ databases">
        <title>Integrating genomic resources of turbot (Scophthalmus maximus) in depth evaluation of genetic and physical mapping variation across individuals.</title>
        <authorList>
            <person name="Martinez P."/>
        </authorList>
    </citation>
    <scope>NUCLEOTIDE SEQUENCE [LARGE SCALE GENOMIC DNA]</scope>
</reference>
<evidence type="ECO:0000313" key="2">
    <source>
        <dbReference type="Proteomes" id="UP000246464"/>
    </source>
</evidence>
<gene>
    <name evidence="1" type="ORF">SMAX5B_021924</name>
</gene>
<protein>
    <submittedName>
        <fullName evidence="1">Uncharacterized protein</fullName>
    </submittedName>
</protein>
<organism evidence="1 2">
    <name type="scientific">Scophthalmus maximus</name>
    <name type="common">Turbot</name>
    <name type="synonym">Psetta maxima</name>
    <dbReference type="NCBI Taxonomy" id="52904"/>
    <lineage>
        <taxon>Eukaryota</taxon>
        <taxon>Metazoa</taxon>
        <taxon>Chordata</taxon>
        <taxon>Craniata</taxon>
        <taxon>Vertebrata</taxon>
        <taxon>Euteleostomi</taxon>
        <taxon>Actinopterygii</taxon>
        <taxon>Neopterygii</taxon>
        <taxon>Teleostei</taxon>
        <taxon>Neoteleostei</taxon>
        <taxon>Acanthomorphata</taxon>
        <taxon>Carangaria</taxon>
        <taxon>Pleuronectiformes</taxon>
        <taxon>Pleuronectoidei</taxon>
        <taxon>Scophthalmidae</taxon>
        <taxon>Scophthalmus</taxon>
    </lineage>
</organism>
<keyword evidence="2" id="KW-1185">Reference proteome</keyword>
<dbReference type="AlphaFoldDB" id="A0A2U9CNM7"/>
<name>A0A2U9CNM7_SCOMX</name>
<accession>A0A2U9CNM7</accession>
<proteinExistence type="predicted"/>
<dbReference type="EMBL" id="CP026259">
    <property type="protein sequence ID" value="AWP16322.1"/>
    <property type="molecule type" value="Genomic_DNA"/>
</dbReference>